<protein>
    <submittedName>
        <fullName evidence="1">Uncharacterized protein</fullName>
    </submittedName>
</protein>
<reference evidence="2" key="1">
    <citation type="journal article" date="2017" name="Cell">
        <title>Insights into land plant evolution garnered from the Marchantia polymorpha genome.</title>
        <authorList>
            <person name="Bowman J.L."/>
            <person name="Kohchi T."/>
            <person name="Yamato K.T."/>
            <person name="Jenkins J."/>
            <person name="Shu S."/>
            <person name="Ishizaki K."/>
            <person name="Yamaoka S."/>
            <person name="Nishihama R."/>
            <person name="Nakamura Y."/>
            <person name="Berger F."/>
            <person name="Adam C."/>
            <person name="Aki S.S."/>
            <person name="Althoff F."/>
            <person name="Araki T."/>
            <person name="Arteaga-Vazquez M.A."/>
            <person name="Balasubrmanian S."/>
            <person name="Barry K."/>
            <person name="Bauer D."/>
            <person name="Boehm C.R."/>
            <person name="Briginshaw L."/>
            <person name="Caballero-Perez J."/>
            <person name="Catarino B."/>
            <person name="Chen F."/>
            <person name="Chiyoda S."/>
            <person name="Chovatia M."/>
            <person name="Davies K.M."/>
            <person name="Delmans M."/>
            <person name="Demura T."/>
            <person name="Dierschke T."/>
            <person name="Dolan L."/>
            <person name="Dorantes-Acosta A.E."/>
            <person name="Eklund D.M."/>
            <person name="Florent S.N."/>
            <person name="Flores-Sandoval E."/>
            <person name="Fujiyama A."/>
            <person name="Fukuzawa H."/>
            <person name="Galik B."/>
            <person name="Grimanelli D."/>
            <person name="Grimwood J."/>
            <person name="Grossniklaus U."/>
            <person name="Hamada T."/>
            <person name="Haseloff J."/>
            <person name="Hetherington A.J."/>
            <person name="Higo A."/>
            <person name="Hirakawa Y."/>
            <person name="Hundley H.N."/>
            <person name="Ikeda Y."/>
            <person name="Inoue K."/>
            <person name="Inoue S.I."/>
            <person name="Ishida S."/>
            <person name="Jia Q."/>
            <person name="Kakita M."/>
            <person name="Kanazawa T."/>
            <person name="Kawai Y."/>
            <person name="Kawashima T."/>
            <person name="Kennedy M."/>
            <person name="Kinose K."/>
            <person name="Kinoshita T."/>
            <person name="Kohara Y."/>
            <person name="Koide E."/>
            <person name="Komatsu K."/>
            <person name="Kopischke S."/>
            <person name="Kubo M."/>
            <person name="Kyozuka J."/>
            <person name="Lagercrantz U."/>
            <person name="Lin S.S."/>
            <person name="Lindquist E."/>
            <person name="Lipzen A.M."/>
            <person name="Lu C.W."/>
            <person name="De Luna E."/>
            <person name="Martienssen R.A."/>
            <person name="Minamino N."/>
            <person name="Mizutani M."/>
            <person name="Mizutani M."/>
            <person name="Mochizuki N."/>
            <person name="Monte I."/>
            <person name="Mosher R."/>
            <person name="Nagasaki H."/>
            <person name="Nakagami H."/>
            <person name="Naramoto S."/>
            <person name="Nishitani K."/>
            <person name="Ohtani M."/>
            <person name="Okamoto T."/>
            <person name="Okumura M."/>
            <person name="Phillips J."/>
            <person name="Pollak B."/>
            <person name="Reinders A."/>
            <person name="Rovekamp M."/>
            <person name="Sano R."/>
            <person name="Sawa S."/>
            <person name="Schmid M.W."/>
            <person name="Shirakawa M."/>
            <person name="Solano R."/>
            <person name="Spunde A."/>
            <person name="Suetsugu N."/>
            <person name="Sugano S."/>
            <person name="Sugiyama A."/>
            <person name="Sun R."/>
            <person name="Suzuki Y."/>
            <person name="Takenaka M."/>
            <person name="Takezawa D."/>
            <person name="Tomogane H."/>
            <person name="Tsuzuki M."/>
            <person name="Ueda T."/>
            <person name="Umeda M."/>
            <person name="Ward J.M."/>
            <person name="Watanabe Y."/>
            <person name="Yazaki K."/>
            <person name="Yokoyama R."/>
            <person name="Yoshitake Y."/>
            <person name="Yotsui I."/>
            <person name="Zachgo S."/>
            <person name="Schmutz J."/>
        </authorList>
    </citation>
    <scope>NUCLEOTIDE SEQUENCE [LARGE SCALE GENOMIC DNA]</scope>
    <source>
        <strain evidence="2">Tak-1</strain>
    </source>
</reference>
<dbReference type="Gramene" id="Mp6g11380.1">
    <property type="protein sequence ID" value="Mp6g11380.1.cds1"/>
    <property type="gene ID" value="Mp6g11380"/>
</dbReference>
<evidence type="ECO:0000313" key="2">
    <source>
        <dbReference type="Proteomes" id="UP000244005"/>
    </source>
</evidence>
<sequence>MHVCVLTNSPRILDMNLEFSVQSRRFIYCGFSWGLVRDPMHAVYISDYNDLKFMNLDKFTERKTASQKKAWKRLTANEDTFICCQPAGFRELEDVR</sequence>
<gene>
    <name evidence="1" type="ORF">MARPO_0016s0177</name>
</gene>
<keyword evidence="2" id="KW-1185">Reference proteome</keyword>
<dbReference type="EMBL" id="KZ772688">
    <property type="protein sequence ID" value="PTQ45137.1"/>
    <property type="molecule type" value="Genomic_DNA"/>
</dbReference>
<dbReference type="Proteomes" id="UP000244005">
    <property type="component" value="Unassembled WGS sequence"/>
</dbReference>
<proteinExistence type="predicted"/>
<evidence type="ECO:0000313" key="1">
    <source>
        <dbReference type="EMBL" id="PTQ45137.1"/>
    </source>
</evidence>
<organism evidence="1 2">
    <name type="scientific">Marchantia polymorpha</name>
    <name type="common">Common liverwort</name>
    <name type="synonym">Marchantia aquatica</name>
    <dbReference type="NCBI Taxonomy" id="3197"/>
    <lineage>
        <taxon>Eukaryota</taxon>
        <taxon>Viridiplantae</taxon>
        <taxon>Streptophyta</taxon>
        <taxon>Embryophyta</taxon>
        <taxon>Marchantiophyta</taxon>
        <taxon>Marchantiopsida</taxon>
        <taxon>Marchantiidae</taxon>
        <taxon>Marchantiales</taxon>
        <taxon>Marchantiaceae</taxon>
        <taxon>Marchantia</taxon>
    </lineage>
</organism>
<dbReference type="AlphaFoldDB" id="A0A2R6XG98"/>
<accession>A0A2R6XG98</accession>
<name>A0A2R6XG98_MARPO</name>